<dbReference type="Proteomes" id="UP001246858">
    <property type="component" value="Unassembled WGS sequence"/>
</dbReference>
<gene>
    <name evidence="1" type="ORF">J2X78_000426</name>
</gene>
<reference evidence="1" key="1">
    <citation type="submission" date="2023-07" db="EMBL/GenBank/DDBJ databases">
        <title>Sorghum-associated microbial communities from plants grown in Nebraska, USA.</title>
        <authorList>
            <person name="Schachtman D."/>
        </authorList>
    </citation>
    <scope>NUCLEOTIDE SEQUENCE</scope>
    <source>
        <strain evidence="1">2697</strain>
    </source>
</reference>
<keyword evidence="2" id="KW-1185">Reference proteome</keyword>
<comment type="caution">
    <text evidence="1">The sequence shown here is derived from an EMBL/GenBank/DDBJ whole genome shotgun (WGS) entry which is preliminary data.</text>
</comment>
<sequence>MKNIKYILLLGAVLVSLTSCKKYLDVVPKGKIIPKTTNDYRLLLNQTTAKGSSVGFVSSFSNDLLMSDDIEVNAFSASFYKASDQNLLMFADHIYQDFESDPDWEALYNQVYVANLVIKEVMESEGGTEAEKNKLQAEARVHRAYAFLMLVNLYAKPYSTSGASADMGVPLRTGLDFEEKLNRATVQEVYNFILNDLQLALGKLPLTPETNYNYRPVQAGAEALLARTYLYMNNIAEAFKYADAALKSYNTLNNYNSLPASVVFAGNLQLPLNLQNKEILQLKSTVSSTSLFYANAALIALYDKQNDLRFKTLYASDAIFGLNNGYISTDWTGNTPAKGLSTAEMYLTRAECNARNGKTQEALQDLNTLRASRYKTGSSYTLNAGSPAEALSLVKAERRRELAFRGFRLFDIKRYNAVDGDNIAITHTINGKTYTLAPASPRSVLPIGRKYIDLNPEILQNPR</sequence>
<accession>A0ACC6KRT5</accession>
<proteinExistence type="predicted"/>
<name>A0ACC6KRT5_9SPHI</name>
<organism evidence="1 2">
    <name type="scientific">Pedobacter africanus</name>
    <dbReference type="NCBI Taxonomy" id="151894"/>
    <lineage>
        <taxon>Bacteria</taxon>
        <taxon>Pseudomonadati</taxon>
        <taxon>Bacteroidota</taxon>
        <taxon>Sphingobacteriia</taxon>
        <taxon>Sphingobacteriales</taxon>
        <taxon>Sphingobacteriaceae</taxon>
        <taxon>Pedobacter</taxon>
    </lineage>
</organism>
<evidence type="ECO:0000313" key="1">
    <source>
        <dbReference type="EMBL" id="MDR6781874.1"/>
    </source>
</evidence>
<protein>
    <submittedName>
        <fullName evidence="1">Uncharacterized protein</fullName>
    </submittedName>
</protein>
<dbReference type="EMBL" id="JAVDTF010000001">
    <property type="protein sequence ID" value="MDR6781874.1"/>
    <property type="molecule type" value="Genomic_DNA"/>
</dbReference>
<evidence type="ECO:0000313" key="2">
    <source>
        <dbReference type="Proteomes" id="UP001246858"/>
    </source>
</evidence>